<evidence type="ECO:0000256" key="1">
    <source>
        <dbReference type="ARBA" id="ARBA00022801"/>
    </source>
</evidence>
<dbReference type="InterPro" id="IPR027417">
    <property type="entry name" value="P-loop_NTPase"/>
</dbReference>
<dbReference type="InterPro" id="IPR001650">
    <property type="entry name" value="Helicase_C-like"/>
</dbReference>
<feature type="domain" description="Helicase C-terminal" evidence="4">
    <location>
        <begin position="793"/>
        <end position="955"/>
    </location>
</feature>
<feature type="compositionally biased region" description="Polar residues" evidence="2">
    <location>
        <begin position="13"/>
        <end position="25"/>
    </location>
</feature>
<dbReference type="SUPFAM" id="SSF52540">
    <property type="entry name" value="P-loop containing nucleoside triphosphate hydrolases"/>
    <property type="match status" value="2"/>
</dbReference>
<feature type="region of interest" description="Disordered" evidence="2">
    <location>
        <begin position="413"/>
        <end position="439"/>
    </location>
</feature>
<gene>
    <name evidence="5" type="ORF">TrLO_g11809</name>
</gene>
<dbReference type="Proteomes" id="UP001165122">
    <property type="component" value="Unassembled WGS sequence"/>
</dbReference>
<feature type="compositionally biased region" description="Low complexity" evidence="2">
    <location>
        <begin position="1"/>
        <end position="12"/>
    </location>
</feature>
<dbReference type="Pfam" id="PF00176">
    <property type="entry name" value="SNF2-rel_dom"/>
    <property type="match status" value="1"/>
</dbReference>
<dbReference type="GO" id="GO:0016787">
    <property type="term" value="F:hydrolase activity"/>
    <property type="evidence" value="ECO:0007669"/>
    <property type="project" value="UniProtKB-KW"/>
</dbReference>
<keyword evidence="6" id="KW-1185">Reference proteome</keyword>
<dbReference type="PROSITE" id="PS51192">
    <property type="entry name" value="HELICASE_ATP_BIND_1"/>
    <property type="match status" value="1"/>
</dbReference>
<dbReference type="AlphaFoldDB" id="A0A9W7CI37"/>
<feature type="domain" description="Helicase ATP-binding" evidence="3">
    <location>
        <begin position="373"/>
        <end position="584"/>
    </location>
</feature>
<dbReference type="InterPro" id="IPR014001">
    <property type="entry name" value="Helicase_ATP-bd"/>
</dbReference>
<organism evidence="5 6">
    <name type="scientific">Triparma laevis f. longispina</name>
    <dbReference type="NCBI Taxonomy" id="1714387"/>
    <lineage>
        <taxon>Eukaryota</taxon>
        <taxon>Sar</taxon>
        <taxon>Stramenopiles</taxon>
        <taxon>Ochrophyta</taxon>
        <taxon>Bolidophyceae</taxon>
        <taxon>Parmales</taxon>
        <taxon>Triparmaceae</taxon>
        <taxon>Triparma</taxon>
    </lineage>
</organism>
<sequence length="996" mass="111946">MSDSESSSLASSNGQNVQPNSSNPLAQFAHAKSKIKKTAPKPSNGGGWMSTKKSGKEVLKSKKEAEKSIRARKGLQPKKTPIKKKSIDEISDDSEGFDSGDSMKDFVVDSDADEEEMEESEEEMESDEEEEEEEPKLNNNDSNSDSDGNSNADSNSNSNSNASTPQKRHSTSLSPPPSSPIINKKRSKHFPTPKPSSLVDLSSDSPSDFIDLTSDTPPVSKKEILDLTNPRNSTGNAWVKKTKSKKSVLTKKQKDELNNQEFDEDGFAILQKSDSEQDEDDMSSEESDSGEDKNLREAETVLQSVKTLSNEIVLKCSEWSSSSKTVSDGALSLLSGSGSTWIKANDITKYCNNLKLADYQVVGVNWLIMLSRLEFRGGGVNGILGDEMGLGKTVQTIAFLSWFRENGGLADNSKNSTKTSKKSKILEDSDDEETSTQVKKRQNLKPHLVVVPASVLDNWERELEKFAPDFVVVKYHGSLDERKELQWLLKKSSAFSSDNEERLDVVLTSFSYFSSEKADDRNFLRKLNFTYMIIDEAHCLKNPTGARYKNLDRFKTERRILLTGTPVQNNPKELMSLLCFLMPFFKQPKSKGWSDEQGGNDGGARMLNYFVELSKVQSGEEEGKKKAYAKLKNLMAPFVLRRKKEIALKQMLPSKTSKLELVPFCPSSKTLYNSILTDHAAHLSGEKKMKENEAKNVFFNLRKAANNPLLLRTRWNEEEDVKYLIKWTMANNYFGTDHSLTDDLVRSQLASMSDFLIHSMCLDIIHDNNSMKDKLERFTLMETDMFVSPKLERLRTMLPKLVKEGHRVLLFSQWTMCMDILECLLNSLGMKFFRLDGSTDIKERQDMIDEFNEDESISVFLLSTRAGGMGINLTAADTVIIHDLDFNPTVDLQAEDRCHRIGQTRPVTVYKLVTEGSVDEKIYEMQERKKLMIGDVLNEGQGNQSNAKKKKEEVQDISMLVAQALNKFIGEKGQTPVKEKEKKGGDILEEIASPEL</sequence>
<protein>
    <submittedName>
        <fullName evidence="5">Uncharacterized protein</fullName>
    </submittedName>
</protein>
<feature type="compositionally biased region" description="Low complexity" evidence="2">
    <location>
        <begin position="195"/>
        <end position="208"/>
    </location>
</feature>
<dbReference type="InterPro" id="IPR000330">
    <property type="entry name" value="SNF2_N"/>
</dbReference>
<evidence type="ECO:0000256" key="2">
    <source>
        <dbReference type="SAM" id="MobiDB-lite"/>
    </source>
</evidence>
<dbReference type="PANTHER" id="PTHR10799">
    <property type="entry name" value="SNF2/RAD54 HELICASE FAMILY"/>
    <property type="match status" value="1"/>
</dbReference>
<dbReference type="InterPro" id="IPR049730">
    <property type="entry name" value="SNF2/RAD54-like_C"/>
</dbReference>
<feature type="compositionally biased region" description="Acidic residues" evidence="2">
    <location>
        <begin position="276"/>
        <end position="289"/>
    </location>
</feature>
<evidence type="ECO:0000259" key="4">
    <source>
        <dbReference type="PROSITE" id="PS51194"/>
    </source>
</evidence>
<comment type="caution">
    <text evidence="5">The sequence shown here is derived from an EMBL/GenBank/DDBJ whole genome shotgun (WGS) entry which is preliminary data.</text>
</comment>
<feature type="compositionally biased region" description="Basic residues" evidence="2">
    <location>
        <begin position="240"/>
        <end position="251"/>
    </location>
</feature>
<reference evidence="6" key="1">
    <citation type="journal article" date="2023" name="Commun. Biol.">
        <title>Genome analysis of Parmales, the sister group of diatoms, reveals the evolutionary specialization of diatoms from phago-mixotrophs to photoautotrophs.</title>
        <authorList>
            <person name="Ban H."/>
            <person name="Sato S."/>
            <person name="Yoshikawa S."/>
            <person name="Yamada K."/>
            <person name="Nakamura Y."/>
            <person name="Ichinomiya M."/>
            <person name="Sato N."/>
            <person name="Blanc-Mathieu R."/>
            <person name="Endo H."/>
            <person name="Kuwata A."/>
            <person name="Ogata H."/>
        </authorList>
    </citation>
    <scope>NUCLEOTIDE SEQUENCE [LARGE SCALE GENOMIC DNA]</scope>
    <source>
        <strain evidence="6">NIES 3700</strain>
    </source>
</reference>
<feature type="compositionally biased region" description="Acidic residues" evidence="2">
    <location>
        <begin position="108"/>
        <end position="134"/>
    </location>
</feature>
<feature type="compositionally biased region" description="Basic and acidic residues" evidence="2">
    <location>
        <begin position="54"/>
        <end position="69"/>
    </location>
</feature>
<dbReference type="SMART" id="SM00487">
    <property type="entry name" value="DEXDc"/>
    <property type="match status" value="1"/>
</dbReference>
<feature type="region of interest" description="Disordered" evidence="2">
    <location>
        <begin position="972"/>
        <end position="996"/>
    </location>
</feature>
<dbReference type="OrthoDB" id="448448at2759"/>
<dbReference type="Gene3D" id="3.40.50.10810">
    <property type="entry name" value="Tandem AAA-ATPase domain"/>
    <property type="match status" value="1"/>
</dbReference>
<evidence type="ECO:0000313" key="6">
    <source>
        <dbReference type="Proteomes" id="UP001165122"/>
    </source>
</evidence>
<dbReference type="GO" id="GO:0005524">
    <property type="term" value="F:ATP binding"/>
    <property type="evidence" value="ECO:0007669"/>
    <property type="project" value="InterPro"/>
</dbReference>
<feature type="compositionally biased region" description="Basic and acidic residues" evidence="2">
    <location>
        <begin position="977"/>
        <end position="986"/>
    </location>
</feature>
<evidence type="ECO:0000313" key="5">
    <source>
        <dbReference type="EMBL" id="GMI06486.1"/>
    </source>
</evidence>
<dbReference type="PROSITE" id="PS51194">
    <property type="entry name" value="HELICASE_CTER"/>
    <property type="match status" value="1"/>
</dbReference>
<dbReference type="Gene3D" id="3.40.50.300">
    <property type="entry name" value="P-loop containing nucleotide triphosphate hydrolases"/>
    <property type="match status" value="1"/>
</dbReference>
<dbReference type="SMART" id="SM00490">
    <property type="entry name" value="HELICc"/>
    <property type="match status" value="1"/>
</dbReference>
<accession>A0A9W7CI37</accession>
<keyword evidence="1" id="KW-0378">Hydrolase</keyword>
<dbReference type="Pfam" id="PF00271">
    <property type="entry name" value="Helicase_C"/>
    <property type="match status" value="1"/>
</dbReference>
<feature type="compositionally biased region" description="Acidic residues" evidence="2">
    <location>
        <begin position="89"/>
        <end position="98"/>
    </location>
</feature>
<proteinExistence type="predicted"/>
<evidence type="ECO:0000259" key="3">
    <source>
        <dbReference type="PROSITE" id="PS51192"/>
    </source>
</evidence>
<feature type="region of interest" description="Disordered" evidence="2">
    <location>
        <begin position="1"/>
        <end position="295"/>
    </location>
</feature>
<dbReference type="EMBL" id="BRXW01000100">
    <property type="protein sequence ID" value="GMI06486.1"/>
    <property type="molecule type" value="Genomic_DNA"/>
</dbReference>
<dbReference type="CDD" id="cd18793">
    <property type="entry name" value="SF2_C_SNF"/>
    <property type="match status" value="1"/>
</dbReference>
<name>A0A9W7CI37_9STRA</name>
<feature type="compositionally biased region" description="Basic residues" evidence="2">
    <location>
        <begin position="70"/>
        <end position="84"/>
    </location>
</feature>
<dbReference type="InterPro" id="IPR038718">
    <property type="entry name" value="SNF2-like_sf"/>
</dbReference>
<feature type="compositionally biased region" description="Low complexity" evidence="2">
    <location>
        <begin position="138"/>
        <end position="163"/>
    </location>
</feature>